<dbReference type="Pfam" id="PF09782">
    <property type="entry name" value="NDUF_B6"/>
    <property type="match status" value="1"/>
</dbReference>
<reference evidence="3" key="1">
    <citation type="submission" date="2025-08" db="UniProtKB">
        <authorList>
            <consortium name="RefSeq"/>
        </authorList>
    </citation>
    <scope>IDENTIFICATION</scope>
</reference>
<name>A0A6P7TDY5_9MOLL</name>
<gene>
    <name evidence="3" type="primary">LOC115222201</name>
</gene>
<keyword evidence="2" id="KW-1185">Reference proteome</keyword>
<proteinExistence type="predicted"/>
<sequence>MEANVSKTGQEALVAPDEKPWQKKRRLARLAEFKGSQYPPFSIEPMPHERHRLDGKGMTDADRQLRKQWLLDQNLSPNEPRYVPEVHPRNVFKRIGSMPFEALYKVLKPIIGVKPALVVRRSSPWILGIYGTLCASYYFLKYQPNDWTKASGFYVRSIQPQYTMGMAKPFPEKEAADYYDKGFKSRQVLLNPKTSYIE</sequence>
<protein>
    <submittedName>
        <fullName evidence="3">Uncharacterized protein LOC115222201</fullName>
    </submittedName>
</protein>
<dbReference type="PANTHER" id="PTHR21106">
    <property type="entry name" value="NADH DEHYDROGENASE [UBIQUINONE] 1 BETA SUBCOMPLEX SUBUNIT 6"/>
    <property type="match status" value="1"/>
</dbReference>
<dbReference type="InterPro" id="IPR019174">
    <property type="entry name" value="NADH_DH_b-subcmplx_su6"/>
</dbReference>
<evidence type="ECO:0000313" key="2">
    <source>
        <dbReference type="Proteomes" id="UP000515154"/>
    </source>
</evidence>
<feature type="region of interest" description="Disordered" evidence="1">
    <location>
        <begin position="1"/>
        <end position="20"/>
    </location>
</feature>
<dbReference type="RefSeq" id="XP_029648212.1">
    <property type="nucleotide sequence ID" value="XM_029792352.2"/>
</dbReference>
<evidence type="ECO:0000313" key="3">
    <source>
        <dbReference type="RefSeq" id="XP_029648212.1"/>
    </source>
</evidence>
<dbReference type="AlphaFoldDB" id="A0A6P7TDY5"/>
<accession>A0A6P7TDY5</accession>
<dbReference type="Proteomes" id="UP000515154">
    <property type="component" value="Linkage group LG19"/>
</dbReference>
<dbReference type="PANTHER" id="PTHR21106:SF2">
    <property type="entry name" value="NADH DEHYDROGENASE [UBIQUINONE] 1 BETA SUBCOMPLEX SUBUNIT 6"/>
    <property type="match status" value="1"/>
</dbReference>
<evidence type="ECO:0000256" key="1">
    <source>
        <dbReference type="SAM" id="MobiDB-lite"/>
    </source>
</evidence>
<dbReference type="GO" id="GO:0005739">
    <property type="term" value="C:mitochondrion"/>
    <property type="evidence" value="ECO:0007669"/>
    <property type="project" value="GOC"/>
</dbReference>
<organism evidence="2 3">
    <name type="scientific">Octopus sinensis</name>
    <name type="common">East Asian common octopus</name>
    <dbReference type="NCBI Taxonomy" id="2607531"/>
    <lineage>
        <taxon>Eukaryota</taxon>
        <taxon>Metazoa</taxon>
        <taxon>Spiralia</taxon>
        <taxon>Lophotrochozoa</taxon>
        <taxon>Mollusca</taxon>
        <taxon>Cephalopoda</taxon>
        <taxon>Coleoidea</taxon>
        <taxon>Octopodiformes</taxon>
        <taxon>Octopoda</taxon>
        <taxon>Incirrata</taxon>
        <taxon>Octopodidae</taxon>
        <taxon>Octopus</taxon>
    </lineage>
</organism>
<dbReference type="GO" id="GO:0006120">
    <property type="term" value="P:mitochondrial electron transport, NADH to ubiquinone"/>
    <property type="evidence" value="ECO:0007669"/>
    <property type="project" value="InterPro"/>
</dbReference>
<dbReference type="KEGG" id="osn:115222201"/>